<dbReference type="Proteomes" id="UP000326924">
    <property type="component" value="Unassembled WGS sequence"/>
</dbReference>
<evidence type="ECO:0000313" key="3">
    <source>
        <dbReference type="Proteomes" id="UP000326924"/>
    </source>
</evidence>
<evidence type="ECO:0000256" key="1">
    <source>
        <dbReference type="SAM" id="SignalP"/>
    </source>
</evidence>
<gene>
    <name evidence="2" type="ORF">FN846DRAFT_893766</name>
</gene>
<accession>A0A5J5EKC6</accession>
<protein>
    <recommendedName>
        <fullName evidence="4">Extracellular membrane protein CFEM domain-containing protein</fullName>
    </recommendedName>
</protein>
<sequence length="222" mass="21590">MRASASVFALLAFAASTLASSEFNLGSLEPISKSEVTSDCYAAYTTPLAGCTSSTSTTCSAECISSISSASTLIQEDCADAFVGVDSLLRRTVDGGLLSILCPSAVVQVIDSTMVAPSVLSTTIYAAASMATAGVDSAIETDSASAAKTSGTPLAVDTAPTPTAGMSGTSLQPLFASATASASGSAAGASGVYANAAAGSARVKRWAVAGVAAVLGAAVMTA</sequence>
<evidence type="ECO:0008006" key="4">
    <source>
        <dbReference type="Google" id="ProtNLM"/>
    </source>
</evidence>
<feature type="chain" id="PRO_5023930349" description="Extracellular membrane protein CFEM domain-containing protein" evidence="1">
    <location>
        <begin position="20"/>
        <end position="222"/>
    </location>
</feature>
<keyword evidence="1" id="KW-0732">Signal</keyword>
<proteinExistence type="predicted"/>
<keyword evidence="3" id="KW-1185">Reference proteome</keyword>
<dbReference type="InParanoid" id="A0A5J5EKC6"/>
<name>A0A5J5EKC6_9PEZI</name>
<comment type="caution">
    <text evidence="2">The sequence shown here is derived from an EMBL/GenBank/DDBJ whole genome shotgun (WGS) entry which is preliminary data.</text>
</comment>
<dbReference type="AlphaFoldDB" id="A0A5J5EKC6"/>
<organism evidence="2 3">
    <name type="scientific">Sphaerosporella brunnea</name>
    <dbReference type="NCBI Taxonomy" id="1250544"/>
    <lineage>
        <taxon>Eukaryota</taxon>
        <taxon>Fungi</taxon>
        <taxon>Dikarya</taxon>
        <taxon>Ascomycota</taxon>
        <taxon>Pezizomycotina</taxon>
        <taxon>Pezizomycetes</taxon>
        <taxon>Pezizales</taxon>
        <taxon>Pyronemataceae</taxon>
        <taxon>Sphaerosporella</taxon>
    </lineage>
</organism>
<reference evidence="2 3" key="1">
    <citation type="submission" date="2019-09" db="EMBL/GenBank/DDBJ databases">
        <title>Draft genome of the ectomycorrhizal ascomycete Sphaerosporella brunnea.</title>
        <authorList>
            <consortium name="DOE Joint Genome Institute"/>
            <person name="Benucci G.M."/>
            <person name="Marozzi G."/>
            <person name="Antonielli L."/>
            <person name="Sanchez S."/>
            <person name="Marco P."/>
            <person name="Wang X."/>
            <person name="Falini L.B."/>
            <person name="Barry K."/>
            <person name="Haridas S."/>
            <person name="Lipzen A."/>
            <person name="Labutti K."/>
            <person name="Grigoriev I.V."/>
            <person name="Murat C."/>
            <person name="Martin F."/>
            <person name="Albertini E."/>
            <person name="Donnini D."/>
            <person name="Bonito G."/>
        </authorList>
    </citation>
    <scope>NUCLEOTIDE SEQUENCE [LARGE SCALE GENOMIC DNA]</scope>
    <source>
        <strain evidence="2 3">Sb_GMNB300</strain>
    </source>
</reference>
<evidence type="ECO:0000313" key="2">
    <source>
        <dbReference type="EMBL" id="KAA8895870.1"/>
    </source>
</evidence>
<dbReference type="OrthoDB" id="5427833at2759"/>
<feature type="signal peptide" evidence="1">
    <location>
        <begin position="1"/>
        <end position="19"/>
    </location>
</feature>
<dbReference type="EMBL" id="VXIS01000239">
    <property type="protein sequence ID" value="KAA8895870.1"/>
    <property type="molecule type" value="Genomic_DNA"/>
</dbReference>